<protein>
    <recommendedName>
        <fullName evidence="2">Peptidase M12A domain-containing protein</fullName>
    </recommendedName>
</protein>
<dbReference type="AlphaFoldDB" id="A0AAN6M5Q1"/>
<keyword evidence="4" id="KW-1185">Reference proteome</keyword>
<evidence type="ECO:0000259" key="2">
    <source>
        <dbReference type="Pfam" id="PF01400"/>
    </source>
</evidence>
<feature type="chain" id="PRO_5043003557" description="Peptidase M12A domain-containing protein" evidence="1">
    <location>
        <begin position="22"/>
        <end position="299"/>
    </location>
</feature>
<dbReference type="Proteomes" id="UP001280581">
    <property type="component" value="Unassembled WGS sequence"/>
</dbReference>
<evidence type="ECO:0000313" key="4">
    <source>
        <dbReference type="Proteomes" id="UP001280581"/>
    </source>
</evidence>
<accession>A0AAN6M5Q1</accession>
<gene>
    <name evidence="3" type="ORF">GRF29_8g2726809</name>
</gene>
<keyword evidence="1" id="KW-0732">Signal</keyword>
<evidence type="ECO:0000256" key="1">
    <source>
        <dbReference type="SAM" id="SignalP"/>
    </source>
</evidence>
<name>A0AAN6M5Q1_9PLEO</name>
<feature type="signal peptide" evidence="1">
    <location>
        <begin position="1"/>
        <end position="21"/>
    </location>
</feature>
<comment type="caution">
    <text evidence="3">The sequence shown here is derived from an EMBL/GenBank/DDBJ whole genome shotgun (WGS) entry which is preliminary data.</text>
</comment>
<dbReference type="Gene3D" id="3.40.390.10">
    <property type="entry name" value="Collagenase (Catalytic Domain)"/>
    <property type="match status" value="1"/>
</dbReference>
<reference evidence="3 4" key="1">
    <citation type="submission" date="2021-02" db="EMBL/GenBank/DDBJ databases">
        <title>Genome assembly of Pseudopithomyces chartarum.</title>
        <authorList>
            <person name="Jauregui R."/>
            <person name="Singh J."/>
            <person name="Voisey C."/>
        </authorList>
    </citation>
    <scope>NUCLEOTIDE SEQUENCE [LARGE SCALE GENOMIC DNA]</scope>
    <source>
        <strain evidence="3 4">AGR01</strain>
    </source>
</reference>
<sequence length="299" mass="33003">MIPSFLPLVAIFWLSFVSTLSFSPDSNATIPSILGITSFSYPATSRHLESGYADGVINTDWHQPWPFTQLATRKTYLIRYCFADQTSKDALGCSFSRALQLWVDALGGAPGVDTGNTGVYARGGDATVGGEAGEAEDEVKIAHELGHVFGLAHEHQRSDRDTFMVYRPENIIGYTRAFKTAIADGVPEHEARRKLTEDSAFCLKYNFLGDAYIKGAGQPGVLQGDPLEGPLDFDFESIMMYPSDALTDTNACRSDITKCPIVRRAGKDTSGNFRFEYIPAKQKPSAKDALFIKKYYPWH</sequence>
<feature type="domain" description="Peptidase M12A" evidence="2">
    <location>
        <begin position="141"/>
        <end position="178"/>
    </location>
</feature>
<dbReference type="SUPFAM" id="SSF55486">
    <property type="entry name" value="Metalloproteases ('zincins'), catalytic domain"/>
    <property type="match status" value="1"/>
</dbReference>
<dbReference type="InterPro" id="IPR024079">
    <property type="entry name" value="MetalloPept_cat_dom_sf"/>
</dbReference>
<dbReference type="PANTHER" id="PTHR10127:SF850">
    <property type="entry name" value="METALLOENDOPEPTIDASE"/>
    <property type="match status" value="1"/>
</dbReference>
<dbReference type="Pfam" id="PF01400">
    <property type="entry name" value="Astacin"/>
    <property type="match status" value="1"/>
</dbReference>
<dbReference type="GO" id="GO:0006508">
    <property type="term" value="P:proteolysis"/>
    <property type="evidence" value="ECO:0007669"/>
    <property type="project" value="InterPro"/>
</dbReference>
<organism evidence="3 4">
    <name type="scientific">Pseudopithomyces chartarum</name>
    <dbReference type="NCBI Taxonomy" id="1892770"/>
    <lineage>
        <taxon>Eukaryota</taxon>
        <taxon>Fungi</taxon>
        <taxon>Dikarya</taxon>
        <taxon>Ascomycota</taxon>
        <taxon>Pezizomycotina</taxon>
        <taxon>Dothideomycetes</taxon>
        <taxon>Pleosporomycetidae</taxon>
        <taxon>Pleosporales</taxon>
        <taxon>Massarineae</taxon>
        <taxon>Didymosphaeriaceae</taxon>
        <taxon>Pseudopithomyces</taxon>
    </lineage>
</organism>
<dbReference type="PANTHER" id="PTHR10127">
    <property type="entry name" value="DISCOIDIN, CUB, EGF, LAMININ , AND ZINC METALLOPROTEASE DOMAIN CONTAINING"/>
    <property type="match status" value="1"/>
</dbReference>
<dbReference type="InterPro" id="IPR001506">
    <property type="entry name" value="Peptidase_M12A"/>
</dbReference>
<dbReference type="EMBL" id="WVTA01000002">
    <property type="protein sequence ID" value="KAK3216243.1"/>
    <property type="molecule type" value="Genomic_DNA"/>
</dbReference>
<proteinExistence type="predicted"/>
<evidence type="ECO:0000313" key="3">
    <source>
        <dbReference type="EMBL" id="KAK3216243.1"/>
    </source>
</evidence>
<dbReference type="GO" id="GO:0004222">
    <property type="term" value="F:metalloendopeptidase activity"/>
    <property type="evidence" value="ECO:0007669"/>
    <property type="project" value="InterPro"/>
</dbReference>